<protein>
    <submittedName>
        <fullName evidence="3">Tagatose 1,6-diphosphate aldolase</fullName>
    </submittedName>
</protein>
<dbReference type="KEGG" id="pmet:G4Y79_03105"/>
<dbReference type="GO" id="GO:0061595">
    <property type="term" value="F:6-deoxy-6-sulfofructose-1-phosphate aldolase activity"/>
    <property type="evidence" value="ECO:0007669"/>
    <property type="project" value="TreeGrafter"/>
</dbReference>
<evidence type="ECO:0000313" key="3">
    <source>
        <dbReference type="EMBL" id="QPC83384.1"/>
    </source>
</evidence>
<evidence type="ECO:0000256" key="1">
    <source>
        <dbReference type="ARBA" id="ARBA00008679"/>
    </source>
</evidence>
<dbReference type="InterPro" id="IPR050552">
    <property type="entry name" value="LacD_aldolase"/>
</dbReference>
<dbReference type="AlphaFoldDB" id="A0A7S8IFD4"/>
<reference evidence="3 4" key="1">
    <citation type="submission" date="2020-02" db="EMBL/GenBank/DDBJ databases">
        <authorList>
            <person name="Zheng R.K."/>
            <person name="Sun C.M."/>
        </authorList>
    </citation>
    <scope>NUCLEOTIDE SEQUENCE [LARGE SCALE GENOMIC DNA]</scope>
    <source>
        <strain evidence="4">rifampicinis</strain>
    </source>
</reference>
<dbReference type="GO" id="GO:1902777">
    <property type="term" value="P:6-sulfoquinovose(1-) catabolic process"/>
    <property type="evidence" value="ECO:0007669"/>
    <property type="project" value="TreeGrafter"/>
</dbReference>
<gene>
    <name evidence="3" type="ORF">G4Y79_03105</name>
</gene>
<dbReference type="Pfam" id="PF01791">
    <property type="entry name" value="DeoC"/>
    <property type="match status" value="1"/>
</dbReference>
<dbReference type="NCBIfam" id="NF009498">
    <property type="entry name" value="PRK12858.1"/>
    <property type="match status" value="1"/>
</dbReference>
<evidence type="ECO:0000256" key="2">
    <source>
        <dbReference type="ARBA" id="ARBA00023239"/>
    </source>
</evidence>
<comment type="similarity">
    <text evidence="1">Belongs to the aldolase LacD family.</text>
</comment>
<sequence>MTTTLSPGKWRGLMTTATASQTFAILAFDQRGNYRQLLPEDATFADAVQIKQQVVSALSPHASAVLLDPVYGLGAAQHMAGSSGLLMAIEKTGYSGKATARRVDFIEGWDVGKIKQMGASAAKVLVYYHPDAGEATQHIEDVVRELAAQCRQHDITFFVEPVTYSPDEALPKDSPEFASQRPEIIQETVRRLGEAGADVLKIEFPIDVKYETNHDVWRAACEAVSDACPVPWALLSAGVDFDVFLQQVQVACEGGASGFVGGRAIWKDAIPLDEAARTEFLASVAVERLKKLRAVVEKDGKPWTDFYTPIPTVEAWFHQYT</sequence>
<dbReference type="PANTHER" id="PTHR39340:SF1">
    <property type="entry name" value="SULFOFRUCTOSEPHOSPHATE ALDOLASE"/>
    <property type="match status" value="1"/>
</dbReference>
<dbReference type="InterPro" id="IPR002915">
    <property type="entry name" value="DeoC/FbaB/LacD_aldolase"/>
</dbReference>
<evidence type="ECO:0000313" key="4">
    <source>
        <dbReference type="Proteomes" id="UP000594468"/>
    </source>
</evidence>
<keyword evidence="2" id="KW-0456">Lyase</keyword>
<dbReference type="SMART" id="SM01133">
    <property type="entry name" value="DeoC"/>
    <property type="match status" value="1"/>
</dbReference>
<proteinExistence type="inferred from homology"/>
<organism evidence="3 4">
    <name type="scientific">Phototrophicus methaneseepsis</name>
    <dbReference type="NCBI Taxonomy" id="2710758"/>
    <lineage>
        <taxon>Bacteria</taxon>
        <taxon>Bacillati</taxon>
        <taxon>Chloroflexota</taxon>
        <taxon>Candidatus Thermofontia</taxon>
        <taxon>Phototrophicales</taxon>
        <taxon>Phototrophicaceae</taxon>
        <taxon>Phototrophicus</taxon>
    </lineage>
</organism>
<dbReference type="EMBL" id="CP062983">
    <property type="protein sequence ID" value="QPC83384.1"/>
    <property type="molecule type" value="Genomic_DNA"/>
</dbReference>
<dbReference type="RefSeq" id="WP_195171451.1">
    <property type="nucleotide sequence ID" value="NZ_CP062983.1"/>
</dbReference>
<dbReference type="Proteomes" id="UP000594468">
    <property type="component" value="Chromosome"/>
</dbReference>
<dbReference type="PANTHER" id="PTHR39340">
    <property type="entry name" value="SULFOFRUCTOSEPHOSPHATE ALDOLASE"/>
    <property type="match status" value="1"/>
</dbReference>
<keyword evidence="4" id="KW-1185">Reference proteome</keyword>
<dbReference type="InterPro" id="IPR013785">
    <property type="entry name" value="Aldolase_TIM"/>
</dbReference>
<dbReference type="Gene3D" id="3.20.20.70">
    <property type="entry name" value="Aldolase class I"/>
    <property type="match status" value="1"/>
</dbReference>
<name>A0A7S8IFD4_9CHLR</name>
<dbReference type="SUPFAM" id="SSF51569">
    <property type="entry name" value="Aldolase"/>
    <property type="match status" value="1"/>
</dbReference>
<accession>A0A7S8IFD4</accession>